<reference evidence="1" key="2">
    <citation type="journal article" date="2020" name="Nat. Commun.">
        <title>Large-scale genome sequencing of mycorrhizal fungi provides insights into the early evolution of symbiotic traits.</title>
        <authorList>
            <person name="Miyauchi S."/>
            <person name="Kiss E."/>
            <person name="Kuo A."/>
            <person name="Drula E."/>
            <person name="Kohler A."/>
            <person name="Sanchez-Garcia M."/>
            <person name="Morin E."/>
            <person name="Andreopoulos B."/>
            <person name="Barry K.W."/>
            <person name="Bonito G."/>
            <person name="Buee M."/>
            <person name="Carver A."/>
            <person name="Chen C."/>
            <person name="Cichocki N."/>
            <person name="Clum A."/>
            <person name="Culley D."/>
            <person name="Crous P.W."/>
            <person name="Fauchery L."/>
            <person name="Girlanda M."/>
            <person name="Hayes R.D."/>
            <person name="Keri Z."/>
            <person name="LaButti K."/>
            <person name="Lipzen A."/>
            <person name="Lombard V."/>
            <person name="Magnuson J."/>
            <person name="Maillard F."/>
            <person name="Murat C."/>
            <person name="Nolan M."/>
            <person name="Ohm R.A."/>
            <person name="Pangilinan J."/>
            <person name="Pereira M.F."/>
            <person name="Perotto S."/>
            <person name="Peter M."/>
            <person name="Pfister S."/>
            <person name="Riley R."/>
            <person name="Sitrit Y."/>
            <person name="Stielow J.B."/>
            <person name="Szollosi G."/>
            <person name="Zifcakova L."/>
            <person name="Stursova M."/>
            <person name="Spatafora J.W."/>
            <person name="Tedersoo L."/>
            <person name="Vaario L.M."/>
            <person name="Yamada A."/>
            <person name="Yan M."/>
            <person name="Wang P."/>
            <person name="Xu J."/>
            <person name="Bruns T."/>
            <person name="Baldrian P."/>
            <person name="Vilgalys R."/>
            <person name="Dunand C."/>
            <person name="Henrissat B."/>
            <person name="Grigoriev I.V."/>
            <person name="Hibbett D."/>
            <person name="Nagy L.G."/>
            <person name="Martin F.M."/>
        </authorList>
    </citation>
    <scope>NUCLEOTIDE SEQUENCE</scope>
    <source>
        <strain evidence="1">P2</strain>
    </source>
</reference>
<evidence type="ECO:0000313" key="1">
    <source>
        <dbReference type="EMBL" id="KAF9644885.1"/>
    </source>
</evidence>
<dbReference type="Proteomes" id="UP000886501">
    <property type="component" value="Unassembled WGS sequence"/>
</dbReference>
<proteinExistence type="predicted"/>
<keyword evidence="2" id="KW-1185">Reference proteome</keyword>
<comment type="caution">
    <text evidence="1">The sequence shown here is derived from an EMBL/GenBank/DDBJ whole genome shotgun (WGS) entry which is preliminary data.</text>
</comment>
<dbReference type="EMBL" id="MU118114">
    <property type="protein sequence ID" value="KAF9644885.1"/>
    <property type="molecule type" value="Genomic_DNA"/>
</dbReference>
<name>A0ACB6Z567_THEGA</name>
<reference evidence="1" key="1">
    <citation type="submission" date="2019-10" db="EMBL/GenBank/DDBJ databases">
        <authorList>
            <consortium name="DOE Joint Genome Institute"/>
            <person name="Kuo A."/>
            <person name="Miyauchi S."/>
            <person name="Kiss E."/>
            <person name="Drula E."/>
            <person name="Kohler A."/>
            <person name="Sanchez-Garcia M."/>
            <person name="Andreopoulos B."/>
            <person name="Barry K.W."/>
            <person name="Bonito G."/>
            <person name="Buee M."/>
            <person name="Carver A."/>
            <person name="Chen C."/>
            <person name="Cichocki N."/>
            <person name="Clum A."/>
            <person name="Culley D."/>
            <person name="Crous P.W."/>
            <person name="Fauchery L."/>
            <person name="Girlanda M."/>
            <person name="Hayes R."/>
            <person name="Keri Z."/>
            <person name="Labutti K."/>
            <person name="Lipzen A."/>
            <person name="Lombard V."/>
            <person name="Magnuson J."/>
            <person name="Maillard F."/>
            <person name="Morin E."/>
            <person name="Murat C."/>
            <person name="Nolan M."/>
            <person name="Ohm R."/>
            <person name="Pangilinan J."/>
            <person name="Pereira M."/>
            <person name="Perotto S."/>
            <person name="Peter M."/>
            <person name="Riley R."/>
            <person name="Sitrit Y."/>
            <person name="Stielow B."/>
            <person name="Szollosi G."/>
            <person name="Zifcakova L."/>
            <person name="Stursova M."/>
            <person name="Spatafora J.W."/>
            <person name="Tedersoo L."/>
            <person name="Vaario L.-M."/>
            <person name="Yamada A."/>
            <person name="Yan M."/>
            <person name="Wang P."/>
            <person name="Xu J."/>
            <person name="Bruns T."/>
            <person name="Baldrian P."/>
            <person name="Vilgalys R."/>
            <person name="Henrissat B."/>
            <person name="Grigoriev I.V."/>
            <person name="Hibbett D."/>
            <person name="Nagy L.G."/>
            <person name="Martin F.M."/>
        </authorList>
    </citation>
    <scope>NUCLEOTIDE SEQUENCE</scope>
    <source>
        <strain evidence="1">P2</strain>
    </source>
</reference>
<accession>A0ACB6Z567</accession>
<evidence type="ECO:0000313" key="2">
    <source>
        <dbReference type="Proteomes" id="UP000886501"/>
    </source>
</evidence>
<gene>
    <name evidence="1" type="ORF">BDM02DRAFT_3121148</name>
</gene>
<protein>
    <submittedName>
        <fullName evidence="1">Cytochrome P450</fullName>
    </submittedName>
</protein>
<organism evidence="1 2">
    <name type="scientific">Thelephora ganbajun</name>
    <name type="common">Ganba fungus</name>
    <dbReference type="NCBI Taxonomy" id="370292"/>
    <lineage>
        <taxon>Eukaryota</taxon>
        <taxon>Fungi</taxon>
        <taxon>Dikarya</taxon>
        <taxon>Basidiomycota</taxon>
        <taxon>Agaricomycotina</taxon>
        <taxon>Agaricomycetes</taxon>
        <taxon>Thelephorales</taxon>
        <taxon>Thelephoraceae</taxon>
        <taxon>Thelephora</taxon>
    </lineage>
</organism>
<sequence length="500" mass="56783">MPYIYATQALAASVVAFVAIRKWGKRELPYPPGPKGYPVIGNVLDIPRDVSPWEGFASMAQKYGTDVLRLNLLGVNIIVLSSEEAISNLVDQRSAIYSDRPNMPMMRLMGLMDWALSLLPYGEKWRSYRKLFHEILNVRTAENFDDHQHKRTHNFLRRLLNSPENFEDDITFLSGSLIMSIAYGMDVRSVDDPYLKATTDAMEDVKLAVVPGAFLVDIFPILRYLPSWFPGGGFKKIAEEVRNNLAVSVNGPMAYVKETMKSGESFQHSVVSSYLSRLEYFEQRGHDETAIRDIAGIIFVGANETTTTALLAFFLIMVLNPHVMRKAQDQLDQVVGRERLPEYSDMKDLPYLSAIIKELLRWSPPLPLGFPKRVMQDDTYNGHFIPAGATIIENLWEVLRNPKMFPEPEKFDPERYLKDGKIDPSVFEPERRVFGSGRRICPGKHFALRTLYLNIACVLSVFDIEAPLGEDGKPQLPSGEFDKAASRCELSWRRFLLPHG</sequence>